<dbReference type="RefSeq" id="WP_208010991.1">
    <property type="nucleotide sequence ID" value="NZ_CP071796.1"/>
</dbReference>
<evidence type="ECO:0000313" key="1">
    <source>
        <dbReference type="EMBL" id="QTD47095.1"/>
    </source>
</evidence>
<dbReference type="AlphaFoldDB" id="A0A975CJ24"/>
<proteinExistence type="predicted"/>
<dbReference type="EMBL" id="CP071796">
    <property type="protein sequence ID" value="QTD47095.1"/>
    <property type="molecule type" value="Genomic_DNA"/>
</dbReference>
<keyword evidence="1" id="KW-0808">Transferase</keyword>
<dbReference type="GO" id="GO:0008168">
    <property type="term" value="F:methyltransferase activity"/>
    <property type="evidence" value="ECO:0007669"/>
    <property type="project" value="UniProtKB-KW"/>
</dbReference>
<dbReference type="GO" id="GO:0032259">
    <property type="term" value="P:methylation"/>
    <property type="evidence" value="ECO:0007669"/>
    <property type="project" value="UniProtKB-KW"/>
</dbReference>
<protein>
    <submittedName>
        <fullName evidence="1">Class I SAM-dependent methyltransferase</fullName>
    </submittedName>
</protein>
<gene>
    <name evidence="1" type="ORF">J1M35_09630</name>
</gene>
<dbReference type="Gene3D" id="3.40.50.150">
    <property type="entry name" value="Vaccinia Virus protein VP39"/>
    <property type="match status" value="1"/>
</dbReference>
<keyword evidence="2" id="KW-1185">Reference proteome</keyword>
<name>A0A975CJ24_9BURK</name>
<dbReference type="InterPro" id="IPR029063">
    <property type="entry name" value="SAM-dependent_MTases_sf"/>
</dbReference>
<evidence type="ECO:0000313" key="2">
    <source>
        <dbReference type="Proteomes" id="UP000663903"/>
    </source>
</evidence>
<organism evidence="1 2">
    <name type="scientific">Ottowia testudinis</name>
    <dbReference type="NCBI Taxonomy" id="2816950"/>
    <lineage>
        <taxon>Bacteria</taxon>
        <taxon>Pseudomonadati</taxon>
        <taxon>Pseudomonadota</taxon>
        <taxon>Betaproteobacteria</taxon>
        <taxon>Burkholderiales</taxon>
        <taxon>Comamonadaceae</taxon>
        <taxon>Ottowia</taxon>
    </lineage>
</organism>
<reference evidence="1" key="1">
    <citation type="submission" date="2021-03" db="EMBL/GenBank/DDBJ databases">
        <title>Ottowia sp. 27C isolated from the cloaca of a Giant Asian pond turtle (Heosemys grandis).</title>
        <authorList>
            <person name="Spergser J."/>
            <person name="Busse H.-J."/>
        </authorList>
    </citation>
    <scope>NUCLEOTIDE SEQUENCE</scope>
    <source>
        <strain evidence="1">27C</strain>
    </source>
</reference>
<sequence length="336" mass="36764">MKNVTDYTQSNRAAWDASAASHEGGERWQRLLAGFAQPGFSTLDSTATSALQRAGIEGGRVVQVGCNLGSEVLSCHALGAAACWGIDISPEFLRLAERLNQQAGRPAHFIFHHKVETTGFKPVSFSRAILAAVGAGQRRQCTVFGVGSEAGGLSVLCDSREPTYFSRWLFSEADVYALPSHVPRDFDIALITIGVVNWMPDLPAFFRALGGLLVAGGRLVMYETHPFLEMFEPTGATPFAPTRSYFRAQPDVLGEAHIYDGSAAAAAPPSYWFAYTLGEVVTASVQAGFALRELREHPHCNREAEYRQYEHQNAQMPLCFTLLADWPGDKEVRHPK</sequence>
<accession>A0A975CJ24</accession>
<dbReference type="SUPFAM" id="SSF53335">
    <property type="entry name" value="S-adenosyl-L-methionine-dependent methyltransferases"/>
    <property type="match status" value="1"/>
</dbReference>
<dbReference type="KEGG" id="otd:J1M35_09630"/>
<dbReference type="Proteomes" id="UP000663903">
    <property type="component" value="Chromosome"/>
</dbReference>
<keyword evidence="1" id="KW-0489">Methyltransferase</keyword>